<dbReference type="STRING" id="109264.A0A1F8AIM9"/>
<dbReference type="SUPFAM" id="SSF56801">
    <property type="entry name" value="Acetyl-CoA synthetase-like"/>
    <property type="match status" value="1"/>
</dbReference>
<protein>
    <submittedName>
        <fullName evidence="4">Putative AMP dependent CoA ligase</fullName>
    </submittedName>
</protein>
<gene>
    <name evidence="4" type="ORF">ABOM_000368</name>
</gene>
<dbReference type="AlphaFoldDB" id="A0A1F8AIM9"/>
<evidence type="ECO:0000259" key="2">
    <source>
        <dbReference type="Pfam" id="PF00501"/>
    </source>
</evidence>
<dbReference type="InterPro" id="IPR000873">
    <property type="entry name" value="AMP-dep_synth/lig_dom"/>
</dbReference>
<dbReference type="Gene3D" id="3.40.50.12780">
    <property type="entry name" value="N-terminal domain of ligase-like"/>
    <property type="match status" value="1"/>
</dbReference>
<dbReference type="GO" id="GO:0031956">
    <property type="term" value="F:medium-chain fatty acid-CoA ligase activity"/>
    <property type="evidence" value="ECO:0007669"/>
    <property type="project" value="TreeGrafter"/>
</dbReference>
<evidence type="ECO:0000313" key="5">
    <source>
        <dbReference type="Proteomes" id="UP000179179"/>
    </source>
</evidence>
<organism evidence="4 5">
    <name type="scientific">Aspergillus bombycis</name>
    <dbReference type="NCBI Taxonomy" id="109264"/>
    <lineage>
        <taxon>Eukaryota</taxon>
        <taxon>Fungi</taxon>
        <taxon>Dikarya</taxon>
        <taxon>Ascomycota</taxon>
        <taxon>Pezizomycotina</taxon>
        <taxon>Eurotiomycetes</taxon>
        <taxon>Eurotiomycetidae</taxon>
        <taxon>Eurotiales</taxon>
        <taxon>Aspergillaceae</taxon>
        <taxon>Aspergillus</taxon>
    </lineage>
</organism>
<dbReference type="Pfam" id="PF00501">
    <property type="entry name" value="AMP-binding"/>
    <property type="match status" value="1"/>
</dbReference>
<keyword evidence="5" id="KW-1185">Reference proteome</keyword>
<dbReference type="EMBL" id="LYCR01000001">
    <property type="protein sequence ID" value="OGM51309.1"/>
    <property type="molecule type" value="Genomic_DNA"/>
</dbReference>
<evidence type="ECO:0000256" key="1">
    <source>
        <dbReference type="ARBA" id="ARBA00006432"/>
    </source>
</evidence>
<accession>A0A1F8AIM9</accession>
<sequence length="593" mass="65416">MLQVPREPLLTLLFQVWKSHPTKTIIRDLSDGYETTVGEFLNDILVTRGRILESLAPEVKVRLRSADTDVFVGVLVGPGHEFAVLAFALYSIGAVIVPLCKLFPSPFSSTDILPNTHVSPLAPALHPDEGKYFLGLCNAALIITVPSTRSKAEAISDLTGIPALEINVTELVRPTALHFALQPEGEPLINADKGFVLLYTSGTTGTPKGVLHSRRGAETAYVTSIELFGLGPSDTWAHYSPVHWAAGWLFLFHTILAGACLEFCSSVFSPDWLLEQWEKKTGPEDGLTAVFLVPSGLQAVGAKLEAVRREGPPERYGRILQGLRGMRVIASGGARVTPELRDEWMDLRGGKPLTVAYGMSEVLMFVVAADWNSNAVLPMDCCGRICRHVDLKINEAGEICIQTPPRFKRYISEDPTVMNGIFDADGYWKTGDMGKLEGDQLYVFGRASQDIIRFSGWKILAPEVESELAKHPLVSEAIVFGIQDTSAGQLVAALVVIRGDDSDKNSLDLLAVRRWLAVERRMNAYKLPTVLRVVSKNQELPMTLSGKFIKRKIRDIFFNQEELDSDRVHVHDFSTQEPDIGDRPFDWAGIQAK</sequence>
<reference evidence="4 5" key="1">
    <citation type="journal article" date="2016" name="Genome Biol. Evol.">
        <title>Draft genome sequence of an aflatoxigenic Aspergillus species, A. bombycis.</title>
        <authorList>
            <person name="Moore G.G."/>
            <person name="Mack B.M."/>
            <person name="Beltz S.B."/>
            <person name="Gilbert M.K."/>
        </authorList>
    </citation>
    <scope>NUCLEOTIDE SEQUENCE [LARGE SCALE GENOMIC DNA]</scope>
    <source>
        <strain evidence="5">NRRL 26010</strain>
    </source>
</reference>
<dbReference type="GeneID" id="34443758"/>
<dbReference type="InterPro" id="IPR042099">
    <property type="entry name" value="ANL_N_sf"/>
</dbReference>
<evidence type="ECO:0000313" key="4">
    <source>
        <dbReference type="EMBL" id="OGM51309.1"/>
    </source>
</evidence>
<dbReference type="Gene3D" id="3.30.300.30">
    <property type="match status" value="1"/>
</dbReference>
<dbReference type="Proteomes" id="UP000179179">
    <property type="component" value="Unassembled WGS sequence"/>
</dbReference>
<comment type="similarity">
    <text evidence="1">Belongs to the ATP-dependent AMP-binding enzyme family.</text>
</comment>
<dbReference type="InterPro" id="IPR020845">
    <property type="entry name" value="AMP-binding_CS"/>
</dbReference>
<dbReference type="OrthoDB" id="6614653at2759"/>
<keyword evidence="4" id="KW-0436">Ligase</keyword>
<dbReference type="CDD" id="cd04433">
    <property type="entry name" value="AFD_class_I"/>
    <property type="match status" value="1"/>
</dbReference>
<dbReference type="InterPro" id="IPR025110">
    <property type="entry name" value="AMP-bd_C"/>
</dbReference>
<proteinExistence type="inferred from homology"/>
<dbReference type="PANTHER" id="PTHR43201">
    <property type="entry name" value="ACYL-COA SYNTHETASE"/>
    <property type="match status" value="1"/>
</dbReference>
<feature type="domain" description="AMP-binding enzyme C-terminal" evidence="3">
    <location>
        <begin position="463"/>
        <end position="547"/>
    </location>
</feature>
<dbReference type="Pfam" id="PF13193">
    <property type="entry name" value="AMP-binding_C"/>
    <property type="match status" value="1"/>
</dbReference>
<comment type="caution">
    <text evidence="4">The sequence shown here is derived from an EMBL/GenBank/DDBJ whole genome shotgun (WGS) entry which is preliminary data.</text>
</comment>
<dbReference type="InterPro" id="IPR045851">
    <property type="entry name" value="AMP-bd_C_sf"/>
</dbReference>
<dbReference type="PROSITE" id="PS00455">
    <property type="entry name" value="AMP_BINDING"/>
    <property type="match status" value="1"/>
</dbReference>
<evidence type="ECO:0000259" key="3">
    <source>
        <dbReference type="Pfam" id="PF13193"/>
    </source>
</evidence>
<name>A0A1F8AIM9_9EURO</name>
<dbReference type="GO" id="GO:0006631">
    <property type="term" value="P:fatty acid metabolic process"/>
    <property type="evidence" value="ECO:0007669"/>
    <property type="project" value="TreeGrafter"/>
</dbReference>
<dbReference type="RefSeq" id="XP_022395026.1">
    <property type="nucleotide sequence ID" value="XM_022527498.1"/>
</dbReference>
<feature type="domain" description="AMP-dependent synthetase/ligase" evidence="2">
    <location>
        <begin position="118"/>
        <end position="410"/>
    </location>
</feature>
<dbReference type="PANTHER" id="PTHR43201:SF8">
    <property type="entry name" value="ACYL-COA SYNTHETASE FAMILY MEMBER 3"/>
    <property type="match status" value="1"/>
</dbReference>